<organism evidence="4">
    <name type="scientific">Phaeomonas parva</name>
    <dbReference type="NCBI Taxonomy" id="124430"/>
    <lineage>
        <taxon>Eukaryota</taxon>
        <taxon>Sar</taxon>
        <taxon>Stramenopiles</taxon>
        <taxon>Ochrophyta</taxon>
        <taxon>Pinguiophyceae</taxon>
        <taxon>Pinguiochrysidales</taxon>
        <taxon>Pinguiochrysidaceae</taxon>
        <taxon>Phaeomonas</taxon>
    </lineage>
</organism>
<feature type="signal peptide" evidence="1">
    <location>
        <begin position="1"/>
        <end position="20"/>
    </location>
</feature>
<dbReference type="InterPro" id="IPR051760">
    <property type="entry name" value="KMT5A"/>
</dbReference>
<evidence type="ECO:0000256" key="1">
    <source>
        <dbReference type="SAM" id="SignalP"/>
    </source>
</evidence>
<dbReference type="SUPFAM" id="SSF82199">
    <property type="entry name" value="SET domain"/>
    <property type="match status" value="1"/>
</dbReference>
<dbReference type="PANTHER" id="PTHR46167:SF1">
    <property type="entry name" value="N-LYSINE METHYLTRANSFERASE KMT5A"/>
    <property type="match status" value="1"/>
</dbReference>
<dbReference type="PANTHER" id="PTHR46167">
    <property type="entry name" value="N-LYSINE METHYLTRANSFERASE KMT5A"/>
    <property type="match status" value="1"/>
</dbReference>
<dbReference type="SMART" id="SM00317">
    <property type="entry name" value="SET"/>
    <property type="match status" value="1"/>
</dbReference>
<dbReference type="PROSITE" id="PS50280">
    <property type="entry name" value="SET"/>
    <property type="match status" value="1"/>
</dbReference>
<feature type="chain" id="PRO_5035677143" description="SET domain-containing protein" evidence="1">
    <location>
        <begin position="21"/>
        <end position="203"/>
    </location>
</feature>
<dbReference type="GO" id="GO:0042799">
    <property type="term" value="F:histone H4K20 methyltransferase activity"/>
    <property type="evidence" value="ECO:0007669"/>
    <property type="project" value="TreeGrafter"/>
</dbReference>
<evidence type="ECO:0000313" key="4">
    <source>
        <dbReference type="EMBL" id="CAD9248360.1"/>
    </source>
</evidence>
<evidence type="ECO:0000259" key="2">
    <source>
        <dbReference type="PROSITE" id="PS50280"/>
    </source>
</evidence>
<keyword evidence="1" id="KW-0732">Signal</keyword>
<dbReference type="AlphaFoldDB" id="A0A6U4E636"/>
<dbReference type="EMBL" id="HBGJ01010796">
    <property type="protein sequence ID" value="CAD9248359.1"/>
    <property type="molecule type" value="Transcribed_RNA"/>
</dbReference>
<protein>
    <recommendedName>
        <fullName evidence="2">SET domain-containing protein</fullName>
    </recommendedName>
</protein>
<accession>A0A6U4E636</accession>
<dbReference type="InterPro" id="IPR001214">
    <property type="entry name" value="SET_dom"/>
</dbReference>
<reference evidence="4" key="1">
    <citation type="submission" date="2021-01" db="EMBL/GenBank/DDBJ databases">
        <authorList>
            <person name="Corre E."/>
            <person name="Pelletier E."/>
            <person name="Niang G."/>
            <person name="Scheremetjew M."/>
            <person name="Finn R."/>
            <person name="Kale V."/>
            <person name="Holt S."/>
            <person name="Cochrane G."/>
            <person name="Meng A."/>
            <person name="Brown T."/>
            <person name="Cohen L."/>
        </authorList>
    </citation>
    <scope>NUCLEOTIDE SEQUENCE</scope>
    <source>
        <strain evidence="4">CCMP2877</strain>
    </source>
</reference>
<dbReference type="GO" id="GO:0006357">
    <property type="term" value="P:regulation of transcription by RNA polymerase II"/>
    <property type="evidence" value="ECO:0007669"/>
    <property type="project" value="TreeGrafter"/>
</dbReference>
<dbReference type="Gene3D" id="2.170.270.10">
    <property type="entry name" value="SET domain"/>
    <property type="match status" value="1"/>
</dbReference>
<dbReference type="GO" id="GO:0005700">
    <property type="term" value="C:polytene chromosome"/>
    <property type="evidence" value="ECO:0007669"/>
    <property type="project" value="TreeGrafter"/>
</dbReference>
<gene>
    <name evidence="3" type="ORF">PPAR1163_LOCUS6718</name>
    <name evidence="4" type="ORF">PPAR1163_LOCUS6719</name>
</gene>
<name>A0A6U4E636_9STRA</name>
<dbReference type="InterPro" id="IPR046341">
    <property type="entry name" value="SET_dom_sf"/>
</dbReference>
<dbReference type="Pfam" id="PF00856">
    <property type="entry name" value="SET"/>
    <property type="match status" value="1"/>
</dbReference>
<evidence type="ECO:0000313" key="3">
    <source>
        <dbReference type="EMBL" id="CAD9248359.1"/>
    </source>
</evidence>
<dbReference type="GO" id="GO:0005634">
    <property type="term" value="C:nucleus"/>
    <property type="evidence" value="ECO:0007669"/>
    <property type="project" value="TreeGrafter"/>
</dbReference>
<sequence>MVTFTKAAALVLAAAAGAEGFSSVVRPTVPLPAAELVHHAAGAEARPGVHPDCHSMVTARERGCIEVRCAGERGLGVFATEDIPIHTDLGDFYGELMSAQQVAARYKGKESTPEDEAWRRSRVERNQGLTGDYLVQAGEVFICVEDTDMSGWTRFVNHDEPGNCRLKILPKGMGGKPRAWLVAGRDIAAGEEVTFSYGDHYEF</sequence>
<proteinExistence type="predicted"/>
<feature type="domain" description="SET" evidence="2">
    <location>
        <begin position="63"/>
        <end position="198"/>
    </location>
</feature>
<dbReference type="EMBL" id="HBGJ01010797">
    <property type="protein sequence ID" value="CAD9248360.1"/>
    <property type="molecule type" value="Transcribed_RNA"/>
</dbReference>